<feature type="transmembrane region" description="Helical" evidence="8">
    <location>
        <begin position="330"/>
        <end position="350"/>
    </location>
</feature>
<feature type="domain" description="RUN" evidence="11">
    <location>
        <begin position="1068"/>
        <end position="1219"/>
    </location>
</feature>
<keyword evidence="3" id="KW-0344">Guanine-nucleotide releasing factor</keyword>
<dbReference type="GO" id="GO:0031267">
    <property type="term" value="F:small GTPase binding"/>
    <property type="evidence" value="ECO:0007669"/>
    <property type="project" value="InterPro"/>
</dbReference>
<dbReference type="SMART" id="SM00801">
    <property type="entry name" value="dDENN"/>
    <property type="match status" value="1"/>
</dbReference>
<dbReference type="SMART" id="SM00799">
    <property type="entry name" value="DENN"/>
    <property type="match status" value="1"/>
</dbReference>
<feature type="region of interest" description="Disordered" evidence="7">
    <location>
        <begin position="669"/>
        <end position="698"/>
    </location>
</feature>
<evidence type="ECO:0000313" key="12">
    <source>
        <dbReference type="Ensembl" id="ENSAMXP00005041490.1"/>
    </source>
</evidence>
<dbReference type="PANTHER" id="PTHR46070">
    <property type="entry name" value="PINSTRIPE, ISOFORM A"/>
    <property type="match status" value="1"/>
</dbReference>
<dbReference type="PANTHER" id="PTHR46070:SF3">
    <property type="entry name" value="DENN DOMAIN-CONTAINING PROTEIN 5B"/>
    <property type="match status" value="1"/>
</dbReference>
<dbReference type="Ensembl" id="ENSAMXT00005045157.1">
    <property type="protein sequence ID" value="ENSAMXP00005041490.1"/>
    <property type="gene ID" value="ENSAMXG00005018515.1"/>
</dbReference>
<feature type="compositionally biased region" description="Basic and acidic residues" evidence="7">
    <location>
        <begin position="684"/>
        <end position="698"/>
    </location>
</feature>
<dbReference type="Pfam" id="PF03456">
    <property type="entry name" value="uDENN"/>
    <property type="match status" value="1"/>
</dbReference>
<dbReference type="Pfam" id="PF01477">
    <property type="entry name" value="PLAT"/>
    <property type="match status" value="1"/>
</dbReference>
<evidence type="ECO:0000256" key="7">
    <source>
        <dbReference type="SAM" id="MobiDB-lite"/>
    </source>
</evidence>
<feature type="compositionally biased region" description="Polar residues" evidence="7">
    <location>
        <begin position="669"/>
        <end position="680"/>
    </location>
</feature>
<keyword evidence="4" id="KW-0677">Repeat</keyword>
<evidence type="ECO:0000313" key="13">
    <source>
        <dbReference type="Proteomes" id="UP000694621"/>
    </source>
</evidence>
<keyword evidence="8" id="KW-1133">Transmembrane helix</keyword>
<dbReference type="InterPro" id="IPR004012">
    <property type="entry name" value="Run_dom"/>
</dbReference>
<evidence type="ECO:0000256" key="2">
    <source>
        <dbReference type="ARBA" id="ARBA00006664"/>
    </source>
</evidence>
<evidence type="ECO:0000259" key="10">
    <source>
        <dbReference type="PROSITE" id="PS50211"/>
    </source>
</evidence>
<reference evidence="12" key="1">
    <citation type="submission" date="2025-08" db="UniProtKB">
        <authorList>
            <consortium name="Ensembl"/>
        </authorList>
    </citation>
    <scope>IDENTIFICATION</scope>
</reference>
<dbReference type="Gene3D" id="2.60.60.20">
    <property type="entry name" value="PLAT/LH2 domain"/>
    <property type="match status" value="1"/>
</dbReference>
<dbReference type="SUPFAM" id="SSF49723">
    <property type="entry name" value="Lipase/lipooxygenase domain (PLAT/LH2 domain)"/>
    <property type="match status" value="1"/>
</dbReference>
<comment type="similarity">
    <text evidence="2">Belongs to the RAB6IP1 family.</text>
</comment>
<protein>
    <submittedName>
        <fullName evidence="12">DENN/MADD domain containing 5B</fullName>
    </submittedName>
</protein>
<sequence>MSAGPAGSGSAPHRFAHYFVICGLDNETGLEPDALAGLCHYITCVLLSPVVIFSSFTCLLLSVGENFDQSPLKRTFKSKVLAHYPQNIECNPFDQDAVNMLCMPKGLSFRTQRDSLAPRFHSFLITREDGSRTYGFVHTFYEEVTSAQIRSAMQTLHQMHQAEQHTSPHTCPSAGGRRGCGCSGSGYDAERDTLYVSKSICIITPMPFMHACRRFLTQLQKAVVSQQPPPLPLESYVYNVLYEVPLPPPGRSLKFHGVYEPILCQRPGPSELPLADFPLGDAFQLLGVENLVQLFTCVLLEMQVLLYSQGETFAPEITCINLSKQTVVTYNVLCSTFFFLVITELAFFGFPFSSQANLCFVDIDNHCIELPEDFPQFPNKTEFIQELTEVLLHYGVSPAGGVAPPPPTTTQTCVTGTGLKSTALKELVDDGRNGNLPGEALDVLELLQGNPTLERLQALAKRTGVKVARLEALVAGQKALGEDSTGGRTGAEEEELRNAKINVQLREVFAARFATMFADYEAFVIQNSPDLESWLTNREQMHNFDKASFLSDQPEPFLPFLSRFIETQMFATFIDNKIMSQWEEKEPLLRVFDGRIEKARLYNVRAPSLRSSVYQKCTFLKESAQAIEQRLMKIDHTAIHPHLLDMKIGQGKYQQGFFPKLQADVLASGPTNNKWSNRTGPAQRRREWPRQQPDHLGLDNDLKEKYMQEARSLGKNLRQPKLSDLSPAVIAQTNWKFVEGLLKECRMKTKRMLVEKMGREAVEMGHGEANITGLEENTLIASLCDLLERIWSHGLQVKQGKSALWSHLMHYQAREELTEQQAESPGTVIFPLHIQNMGEIKTDVGRARAWIRLSLEKKVLSQHLKQLLSNQALTKKLYKRYAFLRCEEEKEQFLFHLLSLNTVDYFCFTSVFTTITLLTLFSCCVYICACALQCQNLGKLTTVQLGHDNAGLLAKWLVDCVMVRNEITGHTYKFPCGRWLGKGVDDGSLERILIGELVVPCSDEEVVRGSKTPPPQRSPSQLRRISITSITGRGNKPTTDQIQDAISEAINNILKHFHKPEKERGSLTVLLCGEGGLVGAVEQFFYHGFRTARLFQKNIFVWDFIERSVVYMESADQMGDLQETPEPFGLTCDSLCRYANAINNTSRNIGKDGKFQLLICLGARDRLLSNWLPLLVDCPIITRMYEDSALLRDRVAVNSLIGILQSLHDFPITLETSLTKGVDL</sequence>
<accession>A0A8B9KZB1</accession>
<name>A0A8B9KZB1_ASTMX</name>
<dbReference type="InterPro" id="IPR037516">
    <property type="entry name" value="Tripartite_DENN"/>
</dbReference>
<comment type="caution">
    <text evidence="6">Lacks conserved residue(s) required for the propagation of feature annotation.</text>
</comment>
<feature type="domain" description="RUN" evidence="11">
    <location>
        <begin position="774"/>
        <end position="913"/>
    </location>
</feature>
<feature type="domain" description="PLAT" evidence="9">
    <location>
        <begin position="853"/>
        <end position="994"/>
    </location>
</feature>
<dbReference type="AlphaFoldDB" id="A0A8B9KZB1"/>
<comment type="subcellular location">
    <subcellularLocation>
        <location evidence="1">Membrane</location>
    </subcellularLocation>
</comment>
<keyword evidence="5 8" id="KW-0472">Membrane</keyword>
<dbReference type="Gene3D" id="1.20.58.900">
    <property type="match status" value="3"/>
</dbReference>
<dbReference type="InterPro" id="IPR036392">
    <property type="entry name" value="PLAT/LH2_dom_sf"/>
</dbReference>
<evidence type="ECO:0000259" key="11">
    <source>
        <dbReference type="PROSITE" id="PS50826"/>
    </source>
</evidence>
<dbReference type="PROSITE" id="PS50211">
    <property type="entry name" value="DENN"/>
    <property type="match status" value="1"/>
</dbReference>
<proteinExistence type="inferred from homology"/>
<dbReference type="Pfam" id="PF02141">
    <property type="entry name" value="DENN"/>
    <property type="match status" value="1"/>
</dbReference>
<dbReference type="PROSITE" id="PS50095">
    <property type="entry name" value="PLAT"/>
    <property type="match status" value="1"/>
</dbReference>
<evidence type="ECO:0000256" key="4">
    <source>
        <dbReference type="ARBA" id="ARBA00022737"/>
    </source>
</evidence>
<keyword evidence="8" id="KW-0812">Transmembrane</keyword>
<dbReference type="GO" id="GO:0005085">
    <property type="term" value="F:guanyl-nucleotide exchange factor activity"/>
    <property type="evidence" value="ECO:0007669"/>
    <property type="project" value="UniProtKB-KW"/>
</dbReference>
<dbReference type="SMART" id="SM00593">
    <property type="entry name" value="RUN"/>
    <property type="match status" value="2"/>
</dbReference>
<dbReference type="InterPro" id="IPR001194">
    <property type="entry name" value="cDENN_dom"/>
</dbReference>
<evidence type="ECO:0000256" key="5">
    <source>
        <dbReference type="ARBA" id="ARBA00023136"/>
    </source>
</evidence>
<dbReference type="Gene3D" id="3.30.450.200">
    <property type="match status" value="1"/>
</dbReference>
<dbReference type="Pfam" id="PF03455">
    <property type="entry name" value="dDENN"/>
    <property type="match status" value="1"/>
</dbReference>
<dbReference type="InterPro" id="IPR047278">
    <property type="entry name" value="DEN5A/B"/>
</dbReference>
<dbReference type="InterPro" id="IPR005113">
    <property type="entry name" value="uDENN_dom"/>
</dbReference>
<dbReference type="InterPro" id="IPR037213">
    <property type="entry name" value="Run_dom_sf"/>
</dbReference>
<evidence type="ECO:0000256" key="6">
    <source>
        <dbReference type="PROSITE-ProRule" id="PRU00152"/>
    </source>
</evidence>
<evidence type="ECO:0000256" key="3">
    <source>
        <dbReference type="ARBA" id="ARBA00022658"/>
    </source>
</evidence>
<dbReference type="Pfam" id="PF02759">
    <property type="entry name" value="RUN"/>
    <property type="match status" value="2"/>
</dbReference>
<dbReference type="PROSITE" id="PS50826">
    <property type="entry name" value="RUN"/>
    <property type="match status" value="2"/>
</dbReference>
<dbReference type="SMART" id="SM00800">
    <property type="entry name" value="uDENN"/>
    <property type="match status" value="1"/>
</dbReference>
<dbReference type="FunFam" id="1.20.58.900:FF:000007">
    <property type="entry name" value="DENN domain-containing protein 5B"/>
    <property type="match status" value="1"/>
</dbReference>
<evidence type="ECO:0000256" key="8">
    <source>
        <dbReference type="SAM" id="Phobius"/>
    </source>
</evidence>
<dbReference type="SUPFAM" id="SSF140741">
    <property type="entry name" value="RUN domain-like"/>
    <property type="match status" value="2"/>
</dbReference>
<dbReference type="GO" id="GO:0016020">
    <property type="term" value="C:membrane"/>
    <property type="evidence" value="ECO:0007669"/>
    <property type="project" value="UniProtKB-SubCell"/>
</dbReference>
<feature type="domain" description="UDENN" evidence="10">
    <location>
        <begin position="60"/>
        <end position="584"/>
    </location>
</feature>
<evidence type="ECO:0000259" key="9">
    <source>
        <dbReference type="PROSITE" id="PS50095"/>
    </source>
</evidence>
<dbReference type="Proteomes" id="UP000694621">
    <property type="component" value="Unplaced"/>
</dbReference>
<feature type="transmembrane region" description="Helical" evidence="8">
    <location>
        <begin position="40"/>
        <end position="64"/>
    </location>
</feature>
<evidence type="ECO:0000256" key="1">
    <source>
        <dbReference type="ARBA" id="ARBA00004370"/>
    </source>
</evidence>
<dbReference type="InterPro" id="IPR005112">
    <property type="entry name" value="dDENN_dom"/>
</dbReference>
<organism evidence="12 13">
    <name type="scientific">Astyanax mexicanus</name>
    <name type="common">Blind cave fish</name>
    <name type="synonym">Astyanax fasciatus mexicanus</name>
    <dbReference type="NCBI Taxonomy" id="7994"/>
    <lineage>
        <taxon>Eukaryota</taxon>
        <taxon>Metazoa</taxon>
        <taxon>Chordata</taxon>
        <taxon>Craniata</taxon>
        <taxon>Vertebrata</taxon>
        <taxon>Euteleostomi</taxon>
        <taxon>Actinopterygii</taxon>
        <taxon>Neopterygii</taxon>
        <taxon>Teleostei</taxon>
        <taxon>Ostariophysi</taxon>
        <taxon>Characiformes</taxon>
        <taxon>Characoidei</taxon>
        <taxon>Acestrorhamphidae</taxon>
        <taxon>Acestrorhamphinae</taxon>
        <taxon>Astyanax</taxon>
    </lineage>
</organism>
<dbReference type="InterPro" id="IPR001024">
    <property type="entry name" value="PLAT/LH2_dom"/>
</dbReference>